<dbReference type="EC" id="1.5.1.2" evidence="1"/>
<sequence>MQTQTSGFYDTGLTPSPETLPASPPPGLAAALAGRLVVVGGGNMARALLGGALAGADAALLARVRVVERSEDTRTALARDLGVTVLPDLSELPAAAPELDASDTVLWAVKPQGFAAAAAELPPGFAAPALHVSVMAGVTLARLAQATGAAALVRTMPNTPALVGQGMTGLFAAPAVSAAQRNSVQALLKSTGELLWVEAEGDLDSVTAVSGSGPAYVFLLMEAMMAAGRDMGLPAAAARQLVLQTLAGATALARASEVDPAVLRARVTSPGGTTHAAISHMLDGGLPALVQAALHKARERSQELGQA</sequence>
<dbReference type="Proteomes" id="UP001364695">
    <property type="component" value="Unassembled WGS sequence"/>
</dbReference>
<reference evidence="1" key="1">
    <citation type="submission" date="2023-10" db="EMBL/GenBank/DDBJ databases">
        <title>Amphibacter perezi, gen. nov., sp. nov. a novel taxa of the family Comamonadaceae, class Betaproteobacteria isolated from the skin microbiota of Pelophylax perezi from different populations.</title>
        <authorList>
            <person name="Costa S."/>
            <person name="Proenca D.N."/>
            <person name="Lopes I."/>
            <person name="Morais P.V."/>
        </authorList>
    </citation>
    <scope>NUCLEOTIDE SEQUENCE</scope>
    <source>
        <strain evidence="1">SL12-8</strain>
    </source>
</reference>
<protein>
    <submittedName>
        <fullName evidence="1">Pyrroline-5-carboxylate reductase</fullName>
        <ecNumber evidence="1">1.5.1.2</ecNumber>
    </submittedName>
</protein>
<gene>
    <name evidence="1" type="primary">proC</name>
    <name evidence="1" type="ORF">RV045_09955</name>
</gene>
<evidence type="ECO:0000313" key="1">
    <source>
        <dbReference type="EMBL" id="MEJ7138744.1"/>
    </source>
</evidence>
<comment type="caution">
    <text evidence="1">The sequence shown here is derived from an EMBL/GenBank/DDBJ whole genome shotgun (WGS) entry which is preliminary data.</text>
</comment>
<evidence type="ECO:0000313" key="2">
    <source>
        <dbReference type="Proteomes" id="UP001364695"/>
    </source>
</evidence>
<keyword evidence="2" id="KW-1185">Reference proteome</keyword>
<proteinExistence type="predicted"/>
<keyword evidence="1" id="KW-0560">Oxidoreductase</keyword>
<accession>A0ACC6P3F3</accession>
<dbReference type="EMBL" id="JAWDIE010000014">
    <property type="protein sequence ID" value="MEJ7138744.1"/>
    <property type="molecule type" value="Genomic_DNA"/>
</dbReference>
<organism evidence="1 2">
    <name type="scientific">Amphibiibacter pelophylacis</name>
    <dbReference type="NCBI Taxonomy" id="1799477"/>
    <lineage>
        <taxon>Bacteria</taxon>
        <taxon>Pseudomonadati</taxon>
        <taxon>Pseudomonadota</taxon>
        <taxon>Betaproteobacteria</taxon>
        <taxon>Burkholderiales</taxon>
        <taxon>Sphaerotilaceae</taxon>
        <taxon>Amphibiibacter</taxon>
    </lineage>
</organism>
<name>A0ACC6P3F3_9BURK</name>